<keyword evidence="1" id="KW-0732">Signal</keyword>
<protein>
    <recommendedName>
        <fullName evidence="4">Lipoprotein</fullName>
    </recommendedName>
</protein>
<comment type="caution">
    <text evidence="2">The sequence shown here is derived from an EMBL/GenBank/DDBJ whole genome shotgun (WGS) entry which is preliminary data.</text>
</comment>
<evidence type="ECO:0000313" key="2">
    <source>
        <dbReference type="EMBL" id="MBA9074994.1"/>
    </source>
</evidence>
<proteinExistence type="predicted"/>
<evidence type="ECO:0000256" key="1">
    <source>
        <dbReference type="SAM" id="SignalP"/>
    </source>
</evidence>
<accession>A0ABR6DTF8</accession>
<dbReference type="EMBL" id="JACJIS010000004">
    <property type="protein sequence ID" value="MBA9074994.1"/>
    <property type="molecule type" value="Genomic_DNA"/>
</dbReference>
<dbReference type="Proteomes" id="UP000555003">
    <property type="component" value="Unassembled WGS sequence"/>
</dbReference>
<keyword evidence="3" id="KW-1185">Reference proteome</keyword>
<gene>
    <name evidence="2" type="ORF">GGR22_003171</name>
</gene>
<feature type="chain" id="PRO_5045797258" description="Lipoprotein" evidence="1">
    <location>
        <begin position="24"/>
        <end position="122"/>
    </location>
</feature>
<name>A0ABR6DTF8_9FLAO</name>
<reference evidence="2 3" key="1">
    <citation type="submission" date="2020-08" db="EMBL/GenBank/DDBJ databases">
        <title>Genomic Encyclopedia of Type Strains, Phase IV (KMG-IV): sequencing the most valuable type-strain genomes for metagenomic binning, comparative biology and taxonomic classification.</title>
        <authorList>
            <person name="Goeker M."/>
        </authorList>
    </citation>
    <scope>NUCLEOTIDE SEQUENCE [LARGE SCALE GENOMIC DNA]</scope>
    <source>
        <strain evidence="2 3">DSM 100397</strain>
    </source>
</reference>
<sequence length="122" mass="13695">MRKLYFILLVVLGIFLIPESSWACSKGSHKKACSKEMVSHKHKKDSCEKNNGCKDNNHKNCKGKCGHSSCICPVSSVSAAVFFNQEFSNNVISSTEKKLKFYYAATNFASGFYSIWLRPKIS</sequence>
<evidence type="ECO:0000313" key="3">
    <source>
        <dbReference type="Proteomes" id="UP000555003"/>
    </source>
</evidence>
<dbReference type="RefSeq" id="WP_182494396.1">
    <property type="nucleotide sequence ID" value="NZ_JACJIS010000004.1"/>
</dbReference>
<feature type="signal peptide" evidence="1">
    <location>
        <begin position="1"/>
        <end position="23"/>
    </location>
</feature>
<organism evidence="2 3">
    <name type="scientific">Flavobacterium gossypii</name>
    <dbReference type="NCBI Taxonomy" id="1646119"/>
    <lineage>
        <taxon>Bacteria</taxon>
        <taxon>Pseudomonadati</taxon>
        <taxon>Bacteroidota</taxon>
        <taxon>Flavobacteriia</taxon>
        <taxon>Flavobacteriales</taxon>
        <taxon>Flavobacteriaceae</taxon>
        <taxon>Flavobacterium</taxon>
    </lineage>
</organism>
<evidence type="ECO:0008006" key="4">
    <source>
        <dbReference type="Google" id="ProtNLM"/>
    </source>
</evidence>